<dbReference type="STRING" id="1079994.SAMN04488565_1996"/>
<dbReference type="AlphaFoldDB" id="A0A1H0ZRC7"/>
<dbReference type="EMBL" id="FNKB01000001">
    <property type="protein sequence ID" value="SDQ29957.1"/>
    <property type="molecule type" value="Genomic_DNA"/>
</dbReference>
<evidence type="ECO:0000313" key="2">
    <source>
        <dbReference type="EMBL" id="SDQ29957.1"/>
    </source>
</evidence>
<feature type="chain" id="PRO_5010197958" description="Peptidylprolyl isomerase" evidence="1">
    <location>
        <begin position="30"/>
        <end position="308"/>
    </location>
</feature>
<reference evidence="2 3" key="1">
    <citation type="submission" date="2016-10" db="EMBL/GenBank/DDBJ databases">
        <authorList>
            <person name="de Groot N.N."/>
        </authorList>
    </citation>
    <scope>NUCLEOTIDE SEQUENCE [LARGE SCALE GENOMIC DNA]</scope>
    <source>
        <strain evidence="2 3">DSM 22788</strain>
    </source>
</reference>
<proteinExistence type="predicted"/>
<keyword evidence="1" id="KW-0732">Signal</keyword>
<organism evidence="2 3">
    <name type="scientific">Leucobacter chromiiresistens</name>
    <dbReference type="NCBI Taxonomy" id="1079994"/>
    <lineage>
        <taxon>Bacteria</taxon>
        <taxon>Bacillati</taxon>
        <taxon>Actinomycetota</taxon>
        <taxon>Actinomycetes</taxon>
        <taxon>Micrococcales</taxon>
        <taxon>Microbacteriaceae</taxon>
        <taxon>Leucobacter</taxon>
    </lineage>
</organism>
<dbReference type="Proteomes" id="UP000182690">
    <property type="component" value="Unassembled WGS sequence"/>
</dbReference>
<feature type="signal peptide" evidence="1">
    <location>
        <begin position="1"/>
        <end position="29"/>
    </location>
</feature>
<protein>
    <recommendedName>
        <fullName evidence="4">Peptidylprolyl isomerase</fullName>
    </recommendedName>
</protein>
<evidence type="ECO:0008006" key="4">
    <source>
        <dbReference type="Google" id="ProtNLM"/>
    </source>
</evidence>
<dbReference type="PROSITE" id="PS51257">
    <property type="entry name" value="PROKAR_LIPOPROTEIN"/>
    <property type="match status" value="1"/>
</dbReference>
<evidence type="ECO:0000313" key="3">
    <source>
        <dbReference type="Proteomes" id="UP000182690"/>
    </source>
</evidence>
<sequence>MLRRIIPATAAAALLLAGATGCSAQQAQASDCTATLQPGALSDSTTVLGSFGEAPQISAPENVEITSTQRTVVESGDRDGYVAGEQSLVGVNMAFFDAATGEALFQSEGFTDASRPPQPLLVAEETANPLSEAVRCSVPGDRVVLALAPEESAQLAGQLGAPDAGALIGVVDVVSTAPTSAEGPARGLPNGFPAVVTDDEGRVGVVLPPTDAPEGTTSALRIEGDGDEVSATDNVIAQVLAVGWDGMEQENTWNTGLKLLYTEADIAQSGVTYRAELTGKPVGSQVVIVENEGGADARVVVVDILGVS</sequence>
<dbReference type="eggNOG" id="COG0545">
    <property type="taxonomic scope" value="Bacteria"/>
</dbReference>
<dbReference type="RefSeq" id="WP_010157278.1">
    <property type="nucleotide sequence ID" value="NZ_FNKB01000001.1"/>
</dbReference>
<accession>A0A1H0ZRC7</accession>
<gene>
    <name evidence="2" type="ORF">SAMN04488565_1996</name>
</gene>
<name>A0A1H0ZRC7_9MICO</name>
<evidence type="ECO:0000256" key="1">
    <source>
        <dbReference type="SAM" id="SignalP"/>
    </source>
</evidence>
<dbReference type="OrthoDB" id="4986921at2"/>